<evidence type="ECO:0000313" key="3">
    <source>
        <dbReference type="Proteomes" id="UP000011074"/>
    </source>
</evidence>
<keyword evidence="1" id="KW-0472">Membrane</keyword>
<accession>A0A8A1UMY5</accession>
<dbReference type="Proteomes" id="UP000011074">
    <property type="component" value="Chromosome"/>
</dbReference>
<reference evidence="2" key="3">
    <citation type="journal article" date="2021" name="bioRxiv">
        <title>Bilateral symmetry of linear streptomycete chromosomes.</title>
        <authorList>
            <person name="Algora-Gallardo L."/>
            <person name="Schniete J.K."/>
            <person name="Mark D.R."/>
            <person name="Hunter I.S."/>
            <person name="Herron P.R."/>
        </authorList>
    </citation>
    <scope>NUCLEOTIDE SEQUENCE</scope>
    <source>
        <strain evidence="2">ATCC 10970</strain>
    </source>
</reference>
<dbReference type="Pfam" id="PF19943">
    <property type="entry name" value="DUF6405"/>
    <property type="match status" value="1"/>
</dbReference>
<protein>
    <submittedName>
        <fullName evidence="2">Uncharacterized protein</fullName>
    </submittedName>
</protein>
<gene>
    <name evidence="2" type="ORF">SRIM_012320</name>
</gene>
<dbReference type="EMBL" id="CP048261">
    <property type="protein sequence ID" value="QST80861.1"/>
    <property type="molecule type" value="Genomic_DNA"/>
</dbReference>
<sequence>MAKPPFAALICALAGLGTALGFLAAELRADGYEQYVESVTTAAGVIYIAAALVGVTWLRARRADAD</sequence>
<reference evidence="2" key="1">
    <citation type="submission" date="2012-12" db="EMBL/GenBank/DDBJ databases">
        <authorList>
            <person name="Pethick F.E."/>
            <person name="MacFadyen A.C."/>
            <person name="Tang Z."/>
            <person name="Sangal V."/>
            <person name="Tze-Tze L."/>
            <person name="Chu J."/>
            <person name="Guo M."/>
            <person name="Kirby R."/>
            <person name="Hoskisson P.A."/>
            <person name="Herron P.R."/>
            <person name="Hunter I.S."/>
        </authorList>
    </citation>
    <scope>NUCLEOTIDE SEQUENCE</scope>
    <source>
        <strain evidence="2">ATCC 10970</strain>
    </source>
</reference>
<proteinExistence type="predicted"/>
<keyword evidence="1" id="KW-0812">Transmembrane</keyword>
<evidence type="ECO:0000256" key="1">
    <source>
        <dbReference type="SAM" id="Phobius"/>
    </source>
</evidence>
<dbReference type="AlphaFoldDB" id="A0A8A1UMY5"/>
<dbReference type="InterPro" id="IPR045643">
    <property type="entry name" value="DUF6405"/>
</dbReference>
<evidence type="ECO:0000313" key="2">
    <source>
        <dbReference type="EMBL" id="QST80861.1"/>
    </source>
</evidence>
<name>A0A8A1UMY5_STRR1</name>
<reference evidence="2" key="2">
    <citation type="submission" date="2020-01" db="EMBL/GenBank/DDBJ databases">
        <authorList>
            <person name="Algora L."/>
            <person name="Schniete J.K."/>
            <person name="MacFadyen A."/>
            <person name="Hoskisson P.A."/>
            <person name="Hunter I.S."/>
            <person name="Herron P.R."/>
        </authorList>
    </citation>
    <scope>NUCLEOTIDE SEQUENCE</scope>
    <source>
        <strain evidence="2">ATCC 10970</strain>
    </source>
</reference>
<keyword evidence="1" id="KW-1133">Transmembrane helix</keyword>
<feature type="transmembrane region" description="Helical" evidence="1">
    <location>
        <begin position="39"/>
        <end position="58"/>
    </location>
</feature>
<organism evidence="2 3">
    <name type="scientific">Streptomyces rimosus subsp. rimosus (strain ATCC 10970 / DSM 40260 / JCM 4667 / NRRL 2234)</name>
    <dbReference type="NCBI Taxonomy" id="1265868"/>
    <lineage>
        <taxon>Bacteria</taxon>
        <taxon>Bacillati</taxon>
        <taxon>Actinomycetota</taxon>
        <taxon>Actinomycetes</taxon>
        <taxon>Kitasatosporales</taxon>
        <taxon>Streptomycetaceae</taxon>
        <taxon>Streptomyces</taxon>
    </lineage>
</organism>